<dbReference type="Pfam" id="PF03061">
    <property type="entry name" value="4HBT"/>
    <property type="match status" value="1"/>
</dbReference>
<dbReference type="PANTHER" id="PTHR42856:SF1">
    <property type="entry name" value="ACYL-COENZYME A THIOESTERASE PAAI"/>
    <property type="match status" value="1"/>
</dbReference>
<evidence type="ECO:0000313" key="4">
    <source>
        <dbReference type="Proteomes" id="UP001165092"/>
    </source>
</evidence>
<dbReference type="InterPro" id="IPR006683">
    <property type="entry name" value="Thioestr_dom"/>
</dbReference>
<name>A0A9W6P4P0_9ACTN</name>
<evidence type="ECO:0000313" key="3">
    <source>
        <dbReference type="EMBL" id="GLU47096.1"/>
    </source>
</evidence>
<dbReference type="CDD" id="cd03443">
    <property type="entry name" value="PaaI_thioesterase"/>
    <property type="match status" value="1"/>
</dbReference>
<evidence type="ECO:0000256" key="1">
    <source>
        <dbReference type="ARBA" id="ARBA00022801"/>
    </source>
</evidence>
<dbReference type="GO" id="GO:0016289">
    <property type="term" value="F:acyl-CoA hydrolase activity"/>
    <property type="evidence" value="ECO:0007669"/>
    <property type="project" value="UniProtKB-ARBA"/>
</dbReference>
<dbReference type="Proteomes" id="UP001165092">
    <property type="component" value="Unassembled WGS sequence"/>
</dbReference>
<keyword evidence="4" id="KW-1185">Reference proteome</keyword>
<sequence>MDRDEVDANAPEPRGEELPVLAYLQRAVSGTLRPEQRTHMRYPTAISQLLRFEIVEVGAGSATLRVRADTKLHGNQQGTVHGGFLVELADAAIGTARSTLIGPGQSFTSIDLRATFLRPVWTGELLARARPTHSGRTITHYACDIIRADGTTVATVSSTVMTLSGDKATGR</sequence>
<organism evidence="3 4">
    <name type="scientific">Nocardiopsis ansamitocini</name>
    <dbReference type="NCBI Taxonomy" id="1670832"/>
    <lineage>
        <taxon>Bacteria</taxon>
        <taxon>Bacillati</taxon>
        <taxon>Actinomycetota</taxon>
        <taxon>Actinomycetes</taxon>
        <taxon>Streptosporangiales</taxon>
        <taxon>Nocardiopsidaceae</taxon>
        <taxon>Nocardiopsis</taxon>
    </lineage>
</organism>
<dbReference type="NCBIfam" id="TIGR00369">
    <property type="entry name" value="unchar_dom_1"/>
    <property type="match status" value="1"/>
</dbReference>
<keyword evidence="1" id="KW-0378">Hydrolase</keyword>
<reference evidence="3" key="1">
    <citation type="submission" date="2023-02" db="EMBL/GenBank/DDBJ databases">
        <title>Nocardiopsis ansamitocini NBRC 112285.</title>
        <authorList>
            <person name="Ichikawa N."/>
            <person name="Sato H."/>
            <person name="Tonouchi N."/>
        </authorList>
    </citation>
    <scope>NUCLEOTIDE SEQUENCE</scope>
    <source>
        <strain evidence="3">NBRC 112285</strain>
    </source>
</reference>
<dbReference type="PANTHER" id="PTHR42856">
    <property type="entry name" value="ACYL-COENZYME A THIOESTERASE PAAI"/>
    <property type="match status" value="1"/>
</dbReference>
<dbReference type="InterPro" id="IPR029069">
    <property type="entry name" value="HotDog_dom_sf"/>
</dbReference>
<dbReference type="EMBL" id="BSQG01000002">
    <property type="protein sequence ID" value="GLU47096.1"/>
    <property type="molecule type" value="Genomic_DNA"/>
</dbReference>
<comment type="caution">
    <text evidence="3">The sequence shown here is derived from an EMBL/GenBank/DDBJ whole genome shotgun (WGS) entry which is preliminary data.</text>
</comment>
<dbReference type="SUPFAM" id="SSF54637">
    <property type="entry name" value="Thioesterase/thiol ester dehydrase-isomerase"/>
    <property type="match status" value="1"/>
</dbReference>
<dbReference type="RefSeq" id="WP_285758082.1">
    <property type="nucleotide sequence ID" value="NZ_BSQG01000002.1"/>
</dbReference>
<dbReference type="InterPro" id="IPR052723">
    <property type="entry name" value="Acyl-CoA_thioesterase_PaaI"/>
</dbReference>
<protein>
    <recommendedName>
        <fullName evidence="2">Thioesterase domain-containing protein</fullName>
    </recommendedName>
</protein>
<dbReference type="Gene3D" id="3.10.129.10">
    <property type="entry name" value="Hotdog Thioesterase"/>
    <property type="match status" value="1"/>
</dbReference>
<dbReference type="InterPro" id="IPR003736">
    <property type="entry name" value="PAAI_dom"/>
</dbReference>
<accession>A0A9W6P4P0</accession>
<feature type="domain" description="Thioesterase" evidence="2">
    <location>
        <begin position="77"/>
        <end position="154"/>
    </location>
</feature>
<evidence type="ECO:0000259" key="2">
    <source>
        <dbReference type="Pfam" id="PF03061"/>
    </source>
</evidence>
<proteinExistence type="predicted"/>
<dbReference type="AlphaFoldDB" id="A0A9W6P4P0"/>
<gene>
    <name evidence="3" type="ORF">Nans01_14470</name>
</gene>